<feature type="transmembrane region" description="Helical" evidence="7">
    <location>
        <begin position="84"/>
        <end position="101"/>
    </location>
</feature>
<gene>
    <name evidence="8" type="primary">cydB</name>
    <name evidence="8" type="ORF">PN838_04070</name>
</gene>
<reference evidence="8 9" key="1">
    <citation type="submission" date="2023-01" db="EMBL/GenBank/DDBJ databases">
        <title>Psychrosphaera sp. nov., isolated from marine algae.</title>
        <authorList>
            <person name="Bayburt H."/>
            <person name="Choi B.J."/>
            <person name="Kim J.M."/>
            <person name="Choi D.G."/>
            <person name="Jeon C.O."/>
        </authorList>
    </citation>
    <scope>NUCLEOTIDE SEQUENCE [LARGE SCALE GENOMIC DNA]</scope>
    <source>
        <strain evidence="8 9">G1-22</strain>
    </source>
</reference>
<feature type="transmembrane region" description="Helical" evidence="7">
    <location>
        <begin position="148"/>
        <end position="171"/>
    </location>
</feature>
<accession>A0ABT5F9D1</accession>
<feature type="transmembrane region" description="Helical" evidence="7">
    <location>
        <begin position="297"/>
        <end position="317"/>
    </location>
</feature>
<sequence length="334" mass="37209">MFDQHTLAIIYVCLMGLSVILYAILDGYDLGVGMLLPLDNQSESDIMVASIGPFWDANETWLVLAIGLLLIAFPQAHSLILKELYIPASVMLIGLILRGVAFDFRAKASFGHKPSWDKAFKFGSFIAALSQGFMLGLFVTGFDKSLVGYSFAILSALGVCAAYCFIGAMWLTMKAEGELQIRSIKNGKKMLIVTFIGVIAVSLTNLALNPQIYLKWFTWPNSIFLVPIPVICTILFVLTYMYLKHLQKFKDQFLGLPFIMTALIFVFSFAGLGYSFFPYIVPQHLTIWETVAAPESLNFLLYGAIVVVPTILAYTAYSYRVFWGKCKNLGIIKL</sequence>
<evidence type="ECO:0000256" key="7">
    <source>
        <dbReference type="SAM" id="Phobius"/>
    </source>
</evidence>
<dbReference type="RefSeq" id="WP_272179838.1">
    <property type="nucleotide sequence ID" value="NZ_JAQOMS010000002.1"/>
</dbReference>
<evidence type="ECO:0000256" key="3">
    <source>
        <dbReference type="ARBA" id="ARBA00022475"/>
    </source>
</evidence>
<keyword evidence="3" id="KW-1003">Cell membrane</keyword>
<keyword evidence="9" id="KW-1185">Reference proteome</keyword>
<feature type="transmembrane region" description="Helical" evidence="7">
    <location>
        <begin position="191"/>
        <end position="208"/>
    </location>
</feature>
<keyword evidence="5 7" id="KW-1133">Transmembrane helix</keyword>
<evidence type="ECO:0000313" key="8">
    <source>
        <dbReference type="EMBL" id="MDC2888136.1"/>
    </source>
</evidence>
<feature type="transmembrane region" description="Helical" evidence="7">
    <location>
        <begin position="122"/>
        <end position="142"/>
    </location>
</feature>
<evidence type="ECO:0000313" key="9">
    <source>
        <dbReference type="Proteomes" id="UP001528411"/>
    </source>
</evidence>
<dbReference type="InterPro" id="IPR003317">
    <property type="entry name" value="Cyt-d_oxidase_su2"/>
</dbReference>
<evidence type="ECO:0000256" key="5">
    <source>
        <dbReference type="ARBA" id="ARBA00022989"/>
    </source>
</evidence>
<protein>
    <submittedName>
        <fullName evidence="8">Cytochrome d ubiquinol oxidase subunit II</fullName>
    </submittedName>
</protein>
<feature type="transmembrane region" description="Helical" evidence="7">
    <location>
        <begin position="255"/>
        <end position="277"/>
    </location>
</feature>
<evidence type="ECO:0000256" key="2">
    <source>
        <dbReference type="ARBA" id="ARBA00007543"/>
    </source>
</evidence>
<comment type="similarity">
    <text evidence="2">Belongs to the cytochrome ubiquinol oxidase subunit 2 family.</text>
</comment>
<name>A0ABT5F9D1_9GAMM</name>
<evidence type="ECO:0000256" key="1">
    <source>
        <dbReference type="ARBA" id="ARBA00004651"/>
    </source>
</evidence>
<organism evidence="8 9">
    <name type="scientific">Psychrosphaera algicola</name>
    <dbReference type="NCBI Taxonomy" id="3023714"/>
    <lineage>
        <taxon>Bacteria</taxon>
        <taxon>Pseudomonadati</taxon>
        <taxon>Pseudomonadota</taxon>
        <taxon>Gammaproteobacteria</taxon>
        <taxon>Alteromonadales</taxon>
        <taxon>Pseudoalteromonadaceae</taxon>
        <taxon>Psychrosphaera</taxon>
    </lineage>
</organism>
<evidence type="ECO:0000256" key="6">
    <source>
        <dbReference type="ARBA" id="ARBA00023136"/>
    </source>
</evidence>
<keyword evidence="6 7" id="KW-0472">Membrane</keyword>
<dbReference type="PANTHER" id="PTHR43141">
    <property type="entry name" value="CYTOCHROME BD2 SUBUNIT II"/>
    <property type="match status" value="1"/>
</dbReference>
<evidence type="ECO:0000256" key="4">
    <source>
        <dbReference type="ARBA" id="ARBA00022692"/>
    </source>
</evidence>
<comment type="caution">
    <text evidence="8">The sequence shown here is derived from an EMBL/GenBank/DDBJ whole genome shotgun (WGS) entry which is preliminary data.</text>
</comment>
<comment type="subcellular location">
    <subcellularLocation>
        <location evidence="1">Cell membrane</location>
        <topology evidence="1">Multi-pass membrane protein</topology>
    </subcellularLocation>
</comment>
<dbReference type="EMBL" id="JAQOMS010000002">
    <property type="protein sequence ID" value="MDC2888136.1"/>
    <property type="molecule type" value="Genomic_DNA"/>
</dbReference>
<feature type="transmembrane region" description="Helical" evidence="7">
    <location>
        <begin position="6"/>
        <end position="25"/>
    </location>
</feature>
<dbReference type="Pfam" id="PF02322">
    <property type="entry name" value="Cyt_bd_oxida_II"/>
    <property type="match status" value="1"/>
</dbReference>
<keyword evidence="4 7" id="KW-0812">Transmembrane</keyword>
<dbReference type="Proteomes" id="UP001528411">
    <property type="component" value="Unassembled WGS sequence"/>
</dbReference>
<dbReference type="PANTHER" id="PTHR43141:SF2">
    <property type="entry name" value="BLR3729 PROTEIN"/>
    <property type="match status" value="1"/>
</dbReference>
<proteinExistence type="inferred from homology"/>
<feature type="transmembrane region" description="Helical" evidence="7">
    <location>
        <begin position="223"/>
        <end position="243"/>
    </location>
</feature>
<dbReference type="NCBIfam" id="TIGR00203">
    <property type="entry name" value="cydB"/>
    <property type="match status" value="1"/>
</dbReference>